<accession>A0A521ER10</accession>
<keyword evidence="1" id="KW-0812">Transmembrane</keyword>
<sequence>MLLNLLFPDFIESIRYGVLAIVILVIGMPHGALDHIITYQSFPNQSKRTKRLGFYGYYFLMMTAYGLLWLWFPLGGFLLFLLITIYHFGRADAERFDFDESSKLLLTFTRGITIVGLIVYGSEPAYISRIVEVLTGYNSMALVAYIKPYFWIPLILAAVYPLAYAAVLLFTPNKTPSTLYHIDAIIVPVLFALGDPIFAFSIYFGVWHSYNHAQTMLRYLQKKQHEVSMKWFYQKTMLLSLISYAGLAVLYVITEAFGDMYLLLALLFVLISVLTLPHIFVVEMMYRKFGS</sequence>
<comment type="subcellular location">
    <subcellularLocation>
        <location evidence="1">Cell membrane</location>
        <topology evidence="1">Multi-pass membrane protein</topology>
    </subcellularLocation>
</comment>
<protein>
    <recommendedName>
        <fullName evidence="1">Probable beta-carotene 15,15'-dioxygenase</fullName>
        <ecNumber evidence="1">1.13.11.63</ecNumber>
    </recommendedName>
</protein>
<dbReference type="GO" id="GO:0005506">
    <property type="term" value="F:iron ion binding"/>
    <property type="evidence" value="ECO:0007669"/>
    <property type="project" value="UniProtKB-UniRule"/>
</dbReference>
<keyword evidence="1" id="KW-0472">Membrane</keyword>
<dbReference type="Proteomes" id="UP000317557">
    <property type="component" value="Unassembled WGS sequence"/>
</dbReference>
<feature type="transmembrane region" description="Helical" evidence="1">
    <location>
        <begin position="54"/>
        <end position="87"/>
    </location>
</feature>
<feature type="transmembrane region" description="Helical" evidence="1">
    <location>
        <begin position="148"/>
        <end position="170"/>
    </location>
</feature>
<feature type="transmembrane region" description="Helical" evidence="1">
    <location>
        <begin position="14"/>
        <end position="33"/>
    </location>
</feature>
<dbReference type="EMBL" id="FXTP01000013">
    <property type="protein sequence ID" value="SMO85861.1"/>
    <property type="molecule type" value="Genomic_DNA"/>
</dbReference>
<dbReference type="EC" id="1.13.11.63" evidence="1"/>
<dbReference type="InterPro" id="IPR022270">
    <property type="entry name" value="Blh_diox"/>
</dbReference>
<keyword evidence="1" id="KW-0223">Dioxygenase</keyword>
<dbReference type="HAMAP" id="MF_02093">
    <property type="entry name" value="Beta_carotene_diox"/>
    <property type="match status" value="1"/>
</dbReference>
<gene>
    <name evidence="2" type="ORF">SAMN06265219_11321</name>
</gene>
<dbReference type="AlphaFoldDB" id="A0A521ER10"/>
<keyword evidence="3" id="KW-1185">Reference proteome</keyword>
<feature type="transmembrane region" description="Helical" evidence="1">
    <location>
        <begin position="107"/>
        <end position="127"/>
    </location>
</feature>
<feature type="transmembrane region" description="Helical" evidence="1">
    <location>
        <begin position="231"/>
        <end position="254"/>
    </location>
</feature>
<name>A0A521ER10_9BACT</name>
<keyword evidence="1" id="KW-0560">Oxidoreductase</keyword>
<evidence type="ECO:0000313" key="2">
    <source>
        <dbReference type="EMBL" id="SMO85861.1"/>
    </source>
</evidence>
<reference evidence="2 3" key="1">
    <citation type="submission" date="2017-05" db="EMBL/GenBank/DDBJ databases">
        <authorList>
            <person name="Varghese N."/>
            <person name="Submissions S."/>
        </authorList>
    </citation>
    <scope>NUCLEOTIDE SEQUENCE [LARGE SCALE GENOMIC DNA]</scope>
    <source>
        <strain evidence="2 3">DSM 21985</strain>
    </source>
</reference>
<feature type="binding site" evidence="1">
    <location>
        <position position="212"/>
    </location>
    <ligand>
        <name>Fe cation</name>
        <dbReference type="ChEBI" id="CHEBI:24875"/>
    </ligand>
</feature>
<evidence type="ECO:0000256" key="1">
    <source>
        <dbReference type="HAMAP-Rule" id="MF_02093"/>
    </source>
</evidence>
<dbReference type="GO" id="GO:0003834">
    <property type="term" value="F:beta-carotene 15,15'-dioxygenase activity"/>
    <property type="evidence" value="ECO:0007669"/>
    <property type="project" value="UniProtKB-EC"/>
</dbReference>
<comment type="cofactor">
    <cofactor evidence="1">
        <name>Fe(2+)</name>
        <dbReference type="ChEBI" id="CHEBI:29033"/>
    </cofactor>
</comment>
<dbReference type="GO" id="GO:0005886">
    <property type="term" value="C:plasma membrane"/>
    <property type="evidence" value="ECO:0007669"/>
    <property type="project" value="UniProtKB-SubCell"/>
</dbReference>
<feature type="transmembrane region" description="Helical" evidence="1">
    <location>
        <begin position="185"/>
        <end position="210"/>
    </location>
</feature>
<organism evidence="2 3">
    <name type="scientific">Gracilimonas mengyeensis</name>
    <dbReference type="NCBI Taxonomy" id="1302730"/>
    <lineage>
        <taxon>Bacteria</taxon>
        <taxon>Pseudomonadati</taxon>
        <taxon>Balneolota</taxon>
        <taxon>Balneolia</taxon>
        <taxon>Balneolales</taxon>
        <taxon>Balneolaceae</taxon>
        <taxon>Gracilimonas</taxon>
    </lineage>
</organism>
<comment type="catalytic activity">
    <reaction evidence="1">
        <text>all-trans-beta-carotene + O2 = 2 all-trans-retinal</text>
        <dbReference type="Rhea" id="RHEA:32887"/>
        <dbReference type="ChEBI" id="CHEBI:15379"/>
        <dbReference type="ChEBI" id="CHEBI:17579"/>
        <dbReference type="ChEBI" id="CHEBI:17898"/>
        <dbReference type="EC" id="1.13.11.63"/>
    </reaction>
</comment>
<dbReference type="GO" id="GO:0016121">
    <property type="term" value="P:carotene catabolic process"/>
    <property type="evidence" value="ECO:0007669"/>
    <property type="project" value="UniProtKB-UniRule"/>
</dbReference>
<dbReference type="Pfam" id="PF15461">
    <property type="entry name" value="BCD"/>
    <property type="match status" value="1"/>
</dbReference>
<comment type="similarity">
    <text evidence="1">Belongs to the Brp/Blh beta-carotene diooxygenase family.</text>
</comment>
<dbReference type="NCBIfam" id="TIGR03753">
    <property type="entry name" value="blh_monoox"/>
    <property type="match status" value="1"/>
</dbReference>
<keyword evidence="1" id="KW-0408">Iron</keyword>
<dbReference type="GO" id="GO:0004497">
    <property type="term" value="F:monooxygenase activity"/>
    <property type="evidence" value="ECO:0007669"/>
    <property type="project" value="UniProtKB-KW"/>
</dbReference>
<evidence type="ECO:0000313" key="3">
    <source>
        <dbReference type="Proteomes" id="UP000317557"/>
    </source>
</evidence>
<keyword evidence="1" id="KW-1133">Transmembrane helix</keyword>
<feature type="binding site" evidence="1">
    <location>
        <position position="30"/>
    </location>
    <ligand>
        <name>Fe cation</name>
        <dbReference type="ChEBI" id="CHEBI:24875"/>
    </ligand>
</feature>
<feature type="binding site" evidence="1">
    <location>
        <position position="87"/>
    </location>
    <ligand>
        <name>Fe cation</name>
        <dbReference type="ChEBI" id="CHEBI:24875"/>
    </ligand>
</feature>
<dbReference type="GO" id="GO:0010436">
    <property type="term" value="F:carotenoid dioxygenase activity"/>
    <property type="evidence" value="ECO:0007669"/>
    <property type="project" value="UniProtKB-UniRule"/>
</dbReference>
<proteinExistence type="inferred from homology"/>
<feature type="binding site" evidence="1">
    <location>
        <position position="208"/>
    </location>
    <ligand>
        <name>Fe cation</name>
        <dbReference type="ChEBI" id="CHEBI:24875"/>
    </ligand>
</feature>
<feature type="transmembrane region" description="Helical" evidence="1">
    <location>
        <begin position="260"/>
        <end position="282"/>
    </location>
</feature>
<keyword evidence="1" id="KW-0479">Metal-binding</keyword>
<keyword evidence="2" id="KW-0503">Monooxygenase</keyword>
<comment type="function">
    <text evidence="1">Catalyzes the cleavage of beta-carotene at its central double bond (15,15') to yield two molecules of all-trans-retinal.</text>
</comment>
<keyword evidence="1" id="KW-1003">Cell membrane</keyword>